<evidence type="ECO:0000313" key="4">
    <source>
        <dbReference type="Proteomes" id="UP000316921"/>
    </source>
</evidence>
<name>A0A518BRN4_9BACT</name>
<gene>
    <name evidence="3" type="ORF">Pla133_47590</name>
</gene>
<dbReference type="InterPro" id="IPR027417">
    <property type="entry name" value="P-loop_NTPase"/>
</dbReference>
<protein>
    <recommendedName>
        <fullName evidence="5">Recombination protein F</fullName>
    </recommendedName>
</protein>
<sequence>MPEHDAAPEIEELAATAVDTEPDRPGRLRSILVRNFRAIGATGVEIELDDIVVLVGPNNAGKSSILRAYELVMAEGTGDEALDLDDFPNRQVIENALPTIETTTALGGGRPPAAKYIYADTETGERLVKERWVWHIPGAKPVRQGFDVELGQFVDEKPWGFAGVAKPNRPRPHVVGPFMTPADISDRVSGILSSALKKRQKNLREDEGPNGQAYRELTAQLASLQSSLAEAERGAVAGIEARISEHLGSVFGGFNVRVDARAEDQLEKSLSLFKSAPILRMGRTAEQATDLSRQGSGTCRALFWATLMALAESSADGETNMPTDLLIVDEPELSLHPDRIRSAADALYTLAERDGWQVMIATHSPVFVDFRRDHTSIVRVEIDDDHTATGCTIFRPSKAHFDDDDRQNLKLLNICDPHVAEFFFGGRVVVVEGDTEYAALQLAANSIEDDTSDVHVVRARGKWTIASVAKILNQFNVGYSVLHDSDAISDAPQSPWAANQRILDATAPGRETERVRLVASVPNFEEAYLQSTATADKPYRAVKRLTESPEAMARVQQLLRSLLSPDQAIPEGAVEWSSMDDLRHAVAEAAAAVQPTVGARVE</sequence>
<evidence type="ECO:0000259" key="2">
    <source>
        <dbReference type="Pfam" id="PF20469"/>
    </source>
</evidence>
<dbReference type="InterPro" id="IPR034139">
    <property type="entry name" value="TOPRIM_OLD"/>
</dbReference>
<dbReference type="PANTHER" id="PTHR43581">
    <property type="entry name" value="ATP/GTP PHOSPHATASE"/>
    <property type="match status" value="1"/>
</dbReference>
<feature type="domain" description="Endonuclease GajA/Old nuclease/RecF-like AAA" evidence="1">
    <location>
        <begin position="28"/>
        <end position="76"/>
    </location>
</feature>
<dbReference type="KEGG" id="pbap:Pla133_47590"/>
<proteinExistence type="predicted"/>
<dbReference type="SUPFAM" id="SSF52540">
    <property type="entry name" value="P-loop containing nucleoside triphosphate hydrolases"/>
    <property type="match status" value="1"/>
</dbReference>
<dbReference type="RefSeq" id="WP_145069721.1">
    <property type="nucleotide sequence ID" value="NZ_CP036287.1"/>
</dbReference>
<accession>A0A518BRN4</accession>
<dbReference type="Pfam" id="PF20469">
    <property type="entry name" value="OLD-like_TOPRIM"/>
    <property type="match status" value="1"/>
</dbReference>
<dbReference type="PANTHER" id="PTHR43581:SF4">
    <property type="entry name" value="ATP_GTP PHOSPHATASE"/>
    <property type="match status" value="1"/>
</dbReference>
<dbReference type="InterPro" id="IPR051396">
    <property type="entry name" value="Bact_Antivir_Def_Nuclease"/>
</dbReference>
<dbReference type="EMBL" id="CP036287">
    <property type="protein sequence ID" value="QDU69638.1"/>
    <property type="molecule type" value="Genomic_DNA"/>
</dbReference>
<evidence type="ECO:0000313" key="3">
    <source>
        <dbReference type="EMBL" id="QDU69638.1"/>
    </source>
</evidence>
<feature type="domain" description="OLD protein-like TOPRIM" evidence="2">
    <location>
        <begin position="423"/>
        <end position="486"/>
    </location>
</feature>
<dbReference type="AlphaFoldDB" id="A0A518BRN4"/>
<dbReference type="InterPro" id="IPR041685">
    <property type="entry name" value="AAA_GajA/Old/RecF-like"/>
</dbReference>
<dbReference type="Gene3D" id="3.40.50.300">
    <property type="entry name" value="P-loop containing nucleotide triphosphate hydrolases"/>
    <property type="match status" value="2"/>
</dbReference>
<dbReference type="Proteomes" id="UP000316921">
    <property type="component" value="Chromosome"/>
</dbReference>
<evidence type="ECO:0008006" key="5">
    <source>
        <dbReference type="Google" id="ProtNLM"/>
    </source>
</evidence>
<keyword evidence="4" id="KW-1185">Reference proteome</keyword>
<dbReference type="CDD" id="cd01026">
    <property type="entry name" value="TOPRIM_OLD"/>
    <property type="match status" value="1"/>
</dbReference>
<organism evidence="3 4">
    <name type="scientific">Engelhardtia mirabilis</name>
    <dbReference type="NCBI Taxonomy" id="2528011"/>
    <lineage>
        <taxon>Bacteria</taxon>
        <taxon>Pseudomonadati</taxon>
        <taxon>Planctomycetota</taxon>
        <taxon>Planctomycetia</taxon>
        <taxon>Planctomycetia incertae sedis</taxon>
        <taxon>Engelhardtia</taxon>
    </lineage>
</organism>
<feature type="domain" description="Endonuclease GajA/Old nuclease/RecF-like AAA" evidence="1">
    <location>
        <begin position="241"/>
        <end position="368"/>
    </location>
</feature>
<evidence type="ECO:0000259" key="1">
    <source>
        <dbReference type="Pfam" id="PF13175"/>
    </source>
</evidence>
<reference evidence="3 4" key="1">
    <citation type="submission" date="2019-02" db="EMBL/GenBank/DDBJ databases">
        <title>Deep-cultivation of Planctomycetes and their phenomic and genomic characterization uncovers novel biology.</title>
        <authorList>
            <person name="Wiegand S."/>
            <person name="Jogler M."/>
            <person name="Boedeker C."/>
            <person name="Pinto D."/>
            <person name="Vollmers J."/>
            <person name="Rivas-Marin E."/>
            <person name="Kohn T."/>
            <person name="Peeters S.H."/>
            <person name="Heuer A."/>
            <person name="Rast P."/>
            <person name="Oberbeckmann S."/>
            <person name="Bunk B."/>
            <person name="Jeske O."/>
            <person name="Meyerdierks A."/>
            <person name="Storesund J.E."/>
            <person name="Kallscheuer N."/>
            <person name="Luecker S."/>
            <person name="Lage O.M."/>
            <person name="Pohl T."/>
            <person name="Merkel B.J."/>
            <person name="Hornburger P."/>
            <person name="Mueller R.-W."/>
            <person name="Bruemmer F."/>
            <person name="Labrenz M."/>
            <person name="Spormann A.M."/>
            <person name="Op den Camp H."/>
            <person name="Overmann J."/>
            <person name="Amann R."/>
            <person name="Jetten M.S.M."/>
            <person name="Mascher T."/>
            <person name="Medema M.H."/>
            <person name="Devos D.P."/>
            <person name="Kaster A.-K."/>
            <person name="Ovreas L."/>
            <person name="Rohde M."/>
            <person name="Galperin M.Y."/>
            <person name="Jogler C."/>
        </authorList>
    </citation>
    <scope>NUCLEOTIDE SEQUENCE [LARGE SCALE GENOMIC DNA]</scope>
    <source>
        <strain evidence="3 4">Pla133</strain>
    </source>
</reference>
<dbReference type="Pfam" id="PF13175">
    <property type="entry name" value="AAA_15"/>
    <property type="match status" value="2"/>
</dbReference>